<protein>
    <recommendedName>
        <fullName evidence="4">Carboxypeptidase-like regulatory domain-containing protein</fullName>
    </recommendedName>
</protein>
<evidence type="ECO:0000256" key="1">
    <source>
        <dbReference type="SAM" id="SignalP"/>
    </source>
</evidence>
<dbReference type="Pfam" id="PF13715">
    <property type="entry name" value="CarbopepD_reg_2"/>
    <property type="match status" value="1"/>
</dbReference>
<dbReference type="EMBL" id="PQVF01000002">
    <property type="protein sequence ID" value="POY38570.1"/>
    <property type="molecule type" value="Genomic_DNA"/>
</dbReference>
<feature type="chain" id="PRO_5015746687" description="Carboxypeptidase-like regulatory domain-containing protein" evidence="1">
    <location>
        <begin position="22"/>
        <end position="248"/>
    </location>
</feature>
<dbReference type="Proteomes" id="UP000236893">
    <property type="component" value="Unassembled WGS sequence"/>
</dbReference>
<dbReference type="SUPFAM" id="SSF49464">
    <property type="entry name" value="Carboxypeptidase regulatory domain-like"/>
    <property type="match status" value="1"/>
</dbReference>
<comment type="caution">
    <text evidence="2">The sequence shown here is derived from an EMBL/GenBank/DDBJ whole genome shotgun (WGS) entry which is preliminary data.</text>
</comment>
<dbReference type="Gene3D" id="2.60.40.1120">
    <property type="entry name" value="Carboxypeptidase-like, regulatory domain"/>
    <property type="match status" value="1"/>
</dbReference>
<reference evidence="2 3" key="1">
    <citation type="submission" date="2018-01" db="EMBL/GenBank/DDBJ databases">
        <authorList>
            <person name="Gaut B.S."/>
            <person name="Morton B.R."/>
            <person name="Clegg M.T."/>
            <person name="Duvall M.R."/>
        </authorList>
    </citation>
    <scope>NUCLEOTIDE SEQUENCE [LARGE SCALE GENOMIC DNA]</scope>
    <source>
        <strain evidence="2 3">HR-AV</strain>
    </source>
</reference>
<evidence type="ECO:0000313" key="2">
    <source>
        <dbReference type="EMBL" id="POY38570.1"/>
    </source>
</evidence>
<sequence>MNYMRVLIAVFLTVIAFNVNAQGILSGKIYDREKAKPMEFAQVYNKTSDYQLTSDNAGNYKIYVKEGDTILFSALGYETQKLIIDKSLTFINKNIYMQTRTLSLPEVLVSGKKSYKADSVEVREDYARAFNYKDKTTGNLIGTAIFHPLSFIEYLYSGKKRHGLRSFQSRIINYEHEKFIDNYYTPLLVKKIVKIEDEAEVEQFIKYSRPEYDFIKSANQYDIYVYINNQYKKFKAEGIKADSVQVNK</sequence>
<keyword evidence="1" id="KW-0732">Signal</keyword>
<proteinExistence type="predicted"/>
<dbReference type="AlphaFoldDB" id="A0A2S5A7K2"/>
<dbReference type="InterPro" id="IPR008969">
    <property type="entry name" value="CarboxyPept-like_regulatory"/>
</dbReference>
<name>A0A2S5A7K2_9SPHI</name>
<organism evidence="2 3">
    <name type="scientific">Solitalea longa</name>
    <dbReference type="NCBI Taxonomy" id="2079460"/>
    <lineage>
        <taxon>Bacteria</taxon>
        <taxon>Pseudomonadati</taxon>
        <taxon>Bacteroidota</taxon>
        <taxon>Sphingobacteriia</taxon>
        <taxon>Sphingobacteriales</taxon>
        <taxon>Sphingobacteriaceae</taxon>
        <taxon>Solitalea</taxon>
    </lineage>
</organism>
<dbReference type="OrthoDB" id="714262at2"/>
<evidence type="ECO:0008006" key="4">
    <source>
        <dbReference type="Google" id="ProtNLM"/>
    </source>
</evidence>
<gene>
    <name evidence="2" type="ORF">C3K47_04020</name>
</gene>
<evidence type="ECO:0000313" key="3">
    <source>
        <dbReference type="Proteomes" id="UP000236893"/>
    </source>
</evidence>
<feature type="signal peptide" evidence="1">
    <location>
        <begin position="1"/>
        <end position="21"/>
    </location>
</feature>
<accession>A0A2S5A7K2</accession>
<keyword evidence="3" id="KW-1185">Reference proteome</keyword>